<proteinExistence type="predicted"/>
<accession>A0A562WPN6</accession>
<keyword evidence="2" id="KW-1185">Reference proteome</keyword>
<dbReference type="Proteomes" id="UP000319728">
    <property type="component" value="Unassembled WGS sequence"/>
</dbReference>
<dbReference type="EMBL" id="VLLP01000001">
    <property type="protein sequence ID" value="TWJ31777.1"/>
    <property type="molecule type" value="Genomic_DNA"/>
</dbReference>
<organism evidence="1 2">
    <name type="scientific">Micromonospora sagamiensis</name>
    <dbReference type="NCBI Taxonomy" id="47875"/>
    <lineage>
        <taxon>Bacteria</taxon>
        <taxon>Bacillati</taxon>
        <taxon>Actinomycetota</taxon>
        <taxon>Actinomycetes</taxon>
        <taxon>Micromonosporales</taxon>
        <taxon>Micromonosporaceae</taxon>
        <taxon>Micromonospora</taxon>
    </lineage>
</organism>
<name>A0A562WPN6_9ACTN</name>
<evidence type="ECO:0000313" key="2">
    <source>
        <dbReference type="Proteomes" id="UP000319728"/>
    </source>
</evidence>
<protein>
    <submittedName>
        <fullName evidence="1">Uncharacterized protein</fullName>
    </submittedName>
</protein>
<dbReference type="AlphaFoldDB" id="A0A562WPN6"/>
<sequence>MALVRVTRTFQVGAAALAAATLVGLAASPASAETDPGRVSGWLSDTTIGAAGAPGRTAALDLSSSGATGPRVVFDLNGLAGVATAAFPDWCVTATAQVTCPMPPTATPDEFGTLNGTVPVVLRAVPGAADGAAGTIGYTVLADGIDGEAQQATVSVHAGPDAVSLVNEYVDDVDTGDTLDMQVALTSAGNVAASGIRLTFRFPVGLEPAAYRNCRYGAGGQLSTIVVCAIPGTFSPGLSYQVPGGFATTVGPAAIGDKRIVQTVEPATTAGPPPAGVVLERRPADRTLRLRQVGAAVDVISAEHQYPSGQYYLRDIPGAFDVVALGAAATGSVGDTVTVRVGFRNDGPGVPDGTISGGDPGQFAFVPPAGTVVANWPTGCSSMGGEDGFEGPVTWYCTKPGGVFAAGETFLVGFDLRIDGPLGAPGEVRIPYSYPRVDDDPTNDSAPVTIS</sequence>
<gene>
    <name evidence="1" type="ORF">JD81_05338</name>
</gene>
<comment type="caution">
    <text evidence="1">The sequence shown here is derived from an EMBL/GenBank/DDBJ whole genome shotgun (WGS) entry which is preliminary data.</text>
</comment>
<evidence type="ECO:0000313" key="1">
    <source>
        <dbReference type="EMBL" id="TWJ31777.1"/>
    </source>
</evidence>
<reference evidence="1 2" key="1">
    <citation type="submission" date="2019-07" db="EMBL/GenBank/DDBJ databases">
        <title>R&amp;d 2014.</title>
        <authorList>
            <person name="Klenk H.-P."/>
        </authorList>
    </citation>
    <scope>NUCLEOTIDE SEQUENCE [LARGE SCALE GENOMIC DNA]</scope>
    <source>
        <strain evidence="1 2">DSM 43912</strain>
    </source>
</reference>